<proteinExistence type="predicted"/>
<keyword evidence="2" id="KW-1185">Reference proteome</keyword>
<protein>
    <submittedName>
        <fullName evidence="1">Glycosyltransferase family 1 protein</fullName>
    </submittedName>
</protein>
<organism evidence="1 2">
    <name type="scientific">Hypoxylon rubiginosum</name>
    <dbReference type="NCBI Taxonomy" id="110542"/>
    <lineage>
        <taxon>Eukaryota</taxon>
        <taxon>Fungi</taxon>
        <taxon>Dikarya</taxon>
        <taxon>Ascomycota</taxon>
        <taxon>Pezizomycotina</taxon>
        <taxon>Sordariomycetes</taxon>
        <taxon>Xylariomycetidae</taxon>
        <taxon>Xylariales</taxon>
        <taxon>Hypoxylaceae</taxon>
        <taxon>Hypoxylon</taxon>
    </lineage>
</organism>
<reference evidence="1 2" key="1">
    <citation type="journal article" date="2022" name="New Phytol.">
        <title>Ecological generalism drives hyperdiversity of secondary metabolite gene clusters in xylarialean endophytes.</title>
        <authorList>
            <person name="Franco M.E.E."/>
            <person name="Wisecaver J.H."/>
            <person name="Arnold A.E."/>
            <person name="Ju Y.M."/>
            <person name="Slot J.C."/>
            <person name="Ahrendt S."/>
            <person name="Moore L.P."/>
            <person name="Eastman K.E."/>
            <person name="Scott K."/>
            <person name="Konkel Z."/>
            <person name="Mondo S.J."/>
            <person name="Kuo A."/>
            <person name="Hayes R.D."/>
            <person name="Haridas S."/>
            <person name="Andreopoulos B."/>
            <person name="Riley R."/>
            <person name="LaButti K."/>
            <person name="Pangilinan J."/>
            <person name="Lipzen A."/>
            <person name="Amirebrahimi M."/>
            <person name="Yan J."/>
            <person name="Adam C."/>
            <person name="Keymanesh K."/>
            <person name="Ng V."/>
            <person name="Louie K."/>
            <person name="Northen T."/>
            <person name="Drula E."/>
            <person name="Henrissat B."/>
            <person name="Hsieh H.M."/>
            <person name="Youens-Clark K."/>
            <person name="Lutzoni F."/>
            <person name="Miadlikowska J."/>
            <person name="Eastwood D.C."/>
            <person name="Hamelin R.C."/>
            <person name="Grigoriev I.V."/>
            <person name="U'Ren J.M."/>
        </authorList>
    </citation>
    <scope>NUCLEOTIDE SEQUENCE [LARGE SCALE GENOMIC DNA]</scope>
    <source>
        <strain evidence="1 2">ER1909</strain>
    </source>
</reference>
<evidence type="ECO:0000313" key="1">
    <source>
        <dbReference type="EMBL" id="KAI6088339.1"/>
    </source>
</evidence>
<dbReference type="Proteomes" id="UP001497680">
    <property type="component" value="Unassembled WGS sequence"/>
</dbReference>
<dbReference type="EMBL" id="MU394302">
    <property type="protein sequence ID" value="KAI6088339.1"/>
    <property type="molecule type" value="Genomic_DNA"/>
</dbReference>
<gene>
    <name evidence="1" type="ORF">F4821DRAFT_258171</name>
</gene>
<accession>A0ACC0D6G7</accession>
<evidence type="ECO:0000313" key="2">
    <source>
        <dbReference type="Proteomes" id="UP001497680"/>
    </source>
</evidence>
<sequence>MGGHTNIDDDVPPPEYSQVELELQNADETSASASETRDDGRIDLNTQSRLFKTLSRVVDRFPRKGAYDEPPPYEKFDSRQFALKLNIVIQVVGSRGDVQPFIALGVELLRHGHRVRLATHDTFAGFVRESGLEFYPIGGDPAELMAYMVKNPGLFPSMKSLRAGDIQKKRKMISEILDGCWDSCIQSDLVTMRPFVAEAIIANPPSFAHIHCAQALGIPLHLMFTMPWTSTKVFPHPLINMNMANSSIPVGHANRVSYLAVEWLTWQGLGDVVNSWRKKLDLEPVPTSEGPMLAETLGIPFTYCWSPSLIPKPFDWPPHIGVCGFFFRDPPSYEPPPEIATFLQNGPPPIYIGFGSIVIEDPAKLTTILLRAVREAGVRAIISRGWSNLGGDSAYLQNKDVLFIGDCPHEWLFQHVAAVVHHGGAGTTACGLLNGRPTTVVPFFGDQPFWGAMVANAGAGPHPIPQRLLTHENLAAAMKFCLTRDALVAAEALGNKMRSESGVRNAVDQFHANLPVGELQCDILKDRAAAWRYKKGKIPLKLSKLAAEILVESLKVHPDRLERYIPRPIVIDPIRWDPVTATTSSLASTFKGMVVSTSDIIIKPVQVYQRPTTGTRNLSSYTSDSLDPIEQPTDSGSTTTITTEPSQNVQSKTQNFGAAVAGSASGVGGFFKYFFKGMYVDMPLAATEGLRSLPKLYGGEVREIGLITDFQSGAKVAGKNFVDGFVDGFTDLVREPMRGGREEGALGAIRGVGKGSTNMVAKVSSGMLGLVAYPSHGLAKTITAAIHTTTVRSINRARRVEGQYLVSNGQTTTDELLVREFFDNLQS</sequence>
<comment type="caution">
    <text evidence="1">The sequence shown here is derived from an EMBL/GenBank/DDBJ whole genome shotgun (WGS) entry which is preliminary data.</text>
</comment>
<name>A0ACC0D6G7_9PEZI</name>